<evidence type="ECO:0000256" key="7">
    <source>
        <dbReference type="ARBA" id="ARBA00022962"/>
    </source>
</evidence>
<dbReference type="EMBL" id="FMUR01000009">
    <property type="protein sequence ID" value="SCY16935.1"/>
    <property type="molecule type" value="Genomic_DNA"/>
</dbReference>
<dbReference type="GO" id="GO:0006487">
    <property type="term" value="P:protein N-linked glycosylation"/>
    <property type="evidence" value="ECO:0007669"/>
    <property type="project" value="TreeGrafter"/>
</dbReference>
<accession>A0A1G5DQG4</accession>
<dbReference type="EC" id="2.6.1.16" evidence="2"/>
<keyword evidence="7" id="KW-0315">Glutamine amidotransferase</keyword>
<dbReference type="InterPro" id="IPR029055">
    <property type="entry name" value="Ntn_hydrolases_N"/>
</dbReference>
<dbReference type="CDD" id="cd05009">
    <property type="entry name" value="SIS_GlmS_GlmD_2"/>
    <property type="match status" value="1"/>
</dbReference>
<evidence type="ECO:0000313" key="10">
    <source>
        <dbReference type="EMBL" id="SCY16935.1"/>
    </source>
</evidence>
<reference evidence="11" key="1">
    <citation type="submission" date="2016-10" db="EMBL/GenBank/DDBJ databases">
        <authorList>
            <person name="Varghese N."/>
            <person name="Submissions S."/>
        </authorList>
    </citation>
    <scope>NUCLEOTIDE SEQUENCE [LARGE SCALE GENOMIC DNA]</scope>
    <source>
        <strain evidence="11">XBD2006</strain>
    </source>
</reference>
<dbReference type="GO" id="GO:0097367">
    <property type="term" value="F:carbohydrate derivative binding"/>
    <property type="evidence" value="ECO:0007669"/>
    <property type="project" value="InterPro"/>
</dbReference>
<feature type="domain" description="SIS" evidence="9">
    <location>
        <begin position="282"/>
        <end position="422"/>
    </location>
</feature>
<sequence>MCGIIGYIGKKSTKDILLDSLELLEYRGYDSAGIALFPDGANEPVVNKVAGRVSRLREVCAGLTDEACAGIGHTRWATHGGVSDENAHPHQNGRVTLVHNGIIENYKELVKEYDLKDKLISETDTEVAAAVLNQLYDGDPEKALRELISLLKGTFAFAVIFADQPGKIYAVRNVSPIVVAMTEHGAMLASDVAALGVHAKEYAFLPEYQVACLSSKGIVVHDEKKHEIPLQLMTIDWDTSRGGKGGYAFYMEKEIHEQPDAIKDTVAPHIVDGKTSFEAEGIPNSFFRENQNIVVIACGTAMHAGLIGQQLFHTLANIHTDVAVASEFTYTNPVIKPGTLVIAVSQSGETVDTIEAIKYAKKKGAKVLSIVNVKGSTISDISDYCIYTHAGPEIAVASTKAYTSQLTVFYLLAIHAARLNGLVSEEESSKFLNELQRVPEVIGQILEKKEFVKKMTSKFLLSENAFMIGRGLDYSLLLEGSLKLKEISYVHSEAYASGELKHGTIALITDGIPVVALVTQSALASKEYSNIREVQSRGASMILITRESLYKDMNIPEDDTFILPEMDDMFMPFPAAVVMQLIAYYTSYTKGFDVDKPRNLAKVVTVE</sequence>
<protein>
    <recommendedName>
        <fullName evidence="3">Glutamine--fructose-6-phosphate aminotransferase [isomerizing]</fullName>
        <ecNumber evidence="2">2.6.1.16</ecNumber>
    </recommendedName>
</protein>
<evidence type="ECO:0000256" key="3">
    <source>
        <dbReference type="ARBA" id="ARBA00016090"/>
    </source>
</evidence>
<dbReference type="OrthoDB" id="106547at2"/>
<dbReference type="Gene3D" id="3.60.20.10">
    <property type="entry name" value="Glutamine Phosphoribosylpyrophosphate, subunit 1, domain 1"/>
    <property type="match status" value="1"/>
</dbReference>
<dbReference type="GO" id="GO:0005829">
    <property type="term" value="C:cytosol"/>
    <property type="evidence" value="ECO:0007669"/>
    <property type="project" value="TreeGrafter"/>
</dbReference>
<dbReference type="InterPro" id="IPR046348">
    <property type="entry name" value="SIS_dom_sf"/>
</dbReference>
<dbReference type="GO" id="GO:0006047">
    <property type="term" value="P:UDP-N-acetylglucosamine metabolic process"/>
    <property type="evidence" value="ECO:0007669"/>
    <property type="project" value="TreeGrafter"/>
</dbReference>
<dbReference type="PROSITE" id="PS51278">
    <property type="entry name" value="GATASE_TYPE_2"/>
    <property type="match status" value="1"/>
</dbReference>
<dbReference type="NCBIfam" id="TIGR01135">
    <property type="entry name" value="glmS"/>
    <property type="match status" value="1"/>
</dbReference>
<dbReference type="PROSITE" id="PS51464">
    <property type="entry name" value="SIS"/>
    <property type="match status" value="2"/>
</dbReference>
<dbReference type="GO" id="GO:0004360">
    <property type="term" value="F:glutamine-fructose-6-phosphate transaminase (isomerizing) activity"/>
    <property type="evidence" value="ECO:0007669"/>
    <property type="project" value="UniProtKB-EC"/>
</dbReference>
<dbReference type="Proteomes" id="UP000183047">
    <property type="component" value="Unassembled WGS sequence"/>
</dbReference>
<feature type="domain" description="SIS" evidence="9">
    <location>
        <begin position="455"/>
        <end position="597"/>
    </location>
</feature>
<dbReference type="FunFam" id="3.40.50.10490:FF:000001">
    <property type="entry name" value="Glutamine--fructose-6-phosphate aminotransferase [isomerizing]"/>
    <property type="match status" value="1"/>
</dbReference>
<dbReference type="Pfam" id="PF13522">
    <property type="entry name" value="GATase_6"/>
    <property type="match status" value="1"/>
</dbReference>
<organism evidence="10 11">
    <name type="scientific">Butyrivibrio hungatei</name>
    <dbReference type="NCBI Taxonomy" id="185008"/>
    <lineage>
        <taxon>Bacteria</taxon>
        <taxon>Bacillati</taxon>
        <taxon>Bacillota</taxon>
        <taxon>Clostridia</taxon>
        <taxon>Lachnospirales</taxon>
        <taxon>Lachnospiraceae</taxon>
        <taxon>Butyrivibrio</taxon>
    </lineage>
</organism>
<dbReference type="PANTHER" id="PTHR10937:SF0">
    <property type="entry name" value="GLUTAMINE--FRUCTOSE-6-PHOSPHATE TRANSAMINASE (ISOMERIZING)"/>
    <property type="match status" value="1"/>
</dbReference>
<dbReference type="AlphaFoldDB" id="A0A1G5DQG4"/>
<dbReference type="NCBIfam" id="NF001484">
    <property type="entry name" value="PRK00331.1"/>
    <property type="match status" value="1"/>
</dbReference>
<dbReference type="InterPro" id="IPR047084">
    <property type="entry name" value="GFAT_N"/>
</dbReference>
<dbReference type="RefSeq" id="WP_074462221.1">
    <property type="nucleotide sequence ID" value="NZ_FMUR01000009.1"/>
</dbReference>
<proteinExistence type="predicted"/>
<keyword evidence="11" id="KW-1185">Reference proteome</keyword>
<evidence type="ECO:0000256" key="4">
    <source>
        <dbReference type="ARBA" id="ARBA00022576"/>
    </source>
</evidence>
<dbReference type="GO" id="GO:0006002">
    <property type="term" value="P:fructose 6-phosphate metabolic process"/>
    <property type="evidence" value="ECO:0007669"/>
    <property type="project" value="TreeGrafter"/>
</dbReference>
<feature type="domain" description="Glutamine amidotransferase type-2" evidence="8">
    <location>
        <begin position="2"/>
        <end position="216"/>
    </location>
</feature>
<dbReference type="InterPro" id="IPR017932">
    <property type="entry name" value="GATase_2_dom"/>
</dbReference>
<dbReference type="CDD" id="cd00714">
    <property type="entry name" value="GFAT"/>
    <property type="match status" value="1"/>
</dbReference>
<dbReference type="PANTHER" id="PTHR10937">
    <property type="entry name" value="GLUCOSAMINE--FRUCTOSE-6-PHOSPHATE AMINOTRANSFERASE, ISOMERIZING"/>
    <property type="match status" value="1"/>
</dbReference>
<keyword evidence="4 10" id="KW-0032">Aminotransferase</keyword>
<evidence type="ECO:0000313" key="11">
    <source>
        <dbReference type="Proteomes" id="UP000183047"/>
    </source>
</evidence>
<dbReference type="SUPFAM" id="SSF56235">
    <property type="entry name" value="N-terminal nucleophile aminohydrolases (Ntn hydrolases)"/>
    <property type="match status" value="1"/>
</dbReference>
<dbReference type="InterPro" id="IPR035490">
    <property type="entry name" value="GlmS/FrlB_SIS"/>
</dbReference>
<name>A0A1G5DQG4_9FIRM</name>
<dbReference type="SUPFAM" id="SSF53697">
    <property type="entry name" value="SIS domain"/>
    <property type="match status" value="1"/>
</dbReference>
<dbReference type="InterPro" id="IPR035466">
    <property type="entry name" value="GlmS/AgaS_SIS"/>
</dbReference>
<comment type="catalytic activity">
    <reaction evidence="1">
        <text>D-fructose 6-phosphate + L-glutamine = D-glucosamine 6-phosphate + L-glutamate</text>
        <dbReference type="Rhea" id="RHEA:13237"/>
        <dbReference type="ChEBI" id="CHEBI:29985"/>
        <dbReference type="ChEBI" id="CHEBI:58359"/>
        <dbReference type="ChEBI" id="CHEBI:58725"/>
        <dbReference type="ChEBI" id="CHEBI:61527"/>
        <dbReference type="EC" id="2.6.1.16"/>
    </reaction>
</comment>
<evidence type="ECO:0000256" key="2">
    <source>
        <dbReference type="ARBA" id="ARBA00012916"/>
    </source>
</evidence>
<dbReference type="InterPro" id="IPR001347">
    <property type="entry name" value="SIS_dom"/>
</dbReference>
<evidence type="ECO:0000256" key="1">
    <source>
        <dbReference type="ARBA" id="ARBA00001031"/>
    </source>
</evidence>
<keyword evidence="6" id="KW-0677">Repeat</keyword>
<gene>
    <name evidence="10" type="ORF">SAMN02910451_01595</name>
</gene>
<keyword evidence="5 10" id="KW-0808">Transferase</keyword>
<evidence type="ECO:0000259" key="9">
    <source>
        <dbReference type="PROSITE" id="PS51464"/>
    </source>
</evidence>
<dbReference type="CDD" id="cd05008">
    <property type="entry name" value="SIS_GlmS_GlmD_1"/>
    <property type="match status" value="1"/>
</dbReference>
<evidence type="ECO:0000259" key="8">
    <source>
        <dbReference type="PROSITE" id="PS51278"/>
    </source>
</evidence>
<dbReference type="Gene3D" id="3.40.50.10490">
    <property type="entry name" value="Glucose-6-phosphate isomerase like protein, domain 1"/>
    <property type="match status" value="2"/>
</dbReference>
<evidence type="ECO:0000256" key="5">
    <source>
        <dbReference type="ARBA" id="ARBA00022679"/>
    </source>
</evidence>
<dbReference type="Pfam" id="PF01380">
    <property type="entry name" value="SIS"/>
    <property type="match status" value="2"/>
</dbReference>
<evidence type="ECO:0000256" key="6">
    <source>
        <dbReference type="ARBA" id="ARBA00022737"/>
    </source>
</evidence>
<dbReference type="InterPro" id="IPR005855">
    <property type="entry name" value="GFAT"/>
</dbReference>